<evidence type="ECO:0000256" key="1">
    <source>
        <dbReference type="ARBA" id="ARBA00023054"/>
    </source>
</evidence>
<feature type="domain" description="MATH" evidence="3">
    <location>
        <begin position="5"/>
        <end position="131"/>
    </location>
</feature>
<dbReference type="EMBL" id="JAAMPC010000032">
    <property type="protein sequence ID" value="KAG2245184.1"/>
    <property type="molecule type" value="Genomic_DNA"/>
</dbReference>
<evidence type="ECO:0000313" key="5">
    <source>
        <dbReference type="Proteomes" id="UP000886595"/>
    </source>
</evidence>
<name>A0A8X7P8B8_BRACI</name>
<dbReference type="Proteomes" id="UP000886595">
    <property type="component" value="Unassembled WGS sequence"/>
</dbReference>
<dbReference type="Gene3D" id="2.60.210.10">
    <property type="entry name" value="Apoptosis, Tumor Necrosis Factor Receptor Associated Protein 2, Chain A"/>
    <property type="match status" value="1"/>
</dbReference>
<evidence type="ECO:0000256" key="2">
    <source>
        <dbReference type="SAM" id="Coils"/>
    </source>
</evidence>
<dbReference type="SUPFAM" id="SSF49599">
    <property type="entry name" value="TRAF domain-like"/>
    <property type="match status" value="1"/>
</dbReference>
<organism evidence="4 5">
    <name type="scientific">Brassica carinata</name>
    <name type="common">Ethiopian mustard</name>
    <name type="synonym">Abyssinian cabbage</name>
    <dbReference type="NCBI Taxonomy" id="52824"/>
    <lineage>
        <taxon>Eukaryota</taxon>
        <taxon>Viridiplantae</taxon>
        <taxon>Streptophyta</taxon>
        <taxon>Embryophyta</taxon>
        <taxon>Tracheophyta</taxon>
        <taxon>Spermatophyta</taxon>
        <taxon>Magnoliopsida</taxon>
        <taxon>eudicotyledons</taxon>
        <taxon>Gunneridae</taxon>
        <taxon>Pentapetalae</taxon>
        <taxon>rosids</taxon>
        <taxon>malvids</taxon>
        <taxon>Brassicales</taxon>
        <taxon>Brassicaceae</taxon>
        <taxon>Brassiceae</taxon>
        <taxon>Brassica</taxon>
    </lineage>
</organism>
<comment type="caution">
    <text evidence="4">The sequence shown here is derived from an EMBL/GenBank/DDBJ whole genome shotgun (WGS) entry which is preliminary data.</text>
</comment>
<dbReference type="CDD" id="cd00121">
    <property type="entry name" value="MATH"/>
    <property type="match status" value="1"/>
</dbReference>
<feature type="coiled-coil region" evidence="2">
    <location>
        <begin position="155"/>
        <end position="182"/>
    </location>
</feature>
<dbReference type="InterPro" id="IPR008974">
    <property type="entry name" value="TRAF-like"/>
</dbReference>
<dbReference type="PANTHER" id="PTHR46236">
    <property type="entry name" value="TRAF-LIKE SUPERFAMILY PROTEIN"/>
    <property type="match status" value="1"/>
</dbReference>
<dbReference type="AlphaFoldDB" id="A0A8X7P8B8"/>
<dbReference type="OrthoDB" id="192247at2759"/>
<dbReference type="PROSITE" id="PS50144">
    <property type="entry name" value="MATH"/>
    <property type="match status" value="1"/>
</dbReference>
<dbReference type="SMART" id="SM00061">
    <property type="entry name" value="MATH"/>
    <property type="match status" value="1"/>
</dbReference>
<dbReference type="InterPro" id="IPR050804">
    <property type="entry name" value="MCC"/>
</dbReference>
<keyword evidence="5" id="KW-1185">Reference proteome</keyword>
<evidence type="ECO:0000313" key="4">
    <source>
        <dbReference type="EMBL" id="KAG2245184.1"/>
    </source>
</evidence>
<dbReference type="InterPro" id="IPR002083">
    <property type="entry name" value="MATH/TRAF_dom"/>
</dbReference>
<dbReference type="PANTHER" id="PTHR46236:SF12">
    <property type="entry name" value="MATH DOMAIN-CONTAINING PROTEIN"/>
    <property type="match status" value="1"/>
</dbReference>
<keyword evidence="1 2" id="KW-0175">Coiled coil</keyword>
<reference evidence="4 5" key="1">
    <citation type="submission" date="2020-02" db="EMBL/GenBank/DDBJ databases">
        <authorList>
            <person name="Ma Q."/>
            <person name="Huang Y."/>
            <person name="Song X."/>
            <person name="Pei D."/>
        </authorList>
    </citation>
    <scope>NUCLEOTIDE SEQUENCE [LARGE SCALE GENOMIC DNA]</scope>
    <source>
        <strain evidence="4">Sxm20200214</strain>
        <tissue evidence="4">Leaf</tissue>
    </source>
</reference>
<sequence length="342" mass="39522">MSNQKPSFRYEIDNFSEKKAYVIYSDTFKSGGCEWYLAIYPKGDRLADGHLSLYLDVANSTTLQTGWKKSINYYFVLLNQSGEELYRSASGVNVLFSAEKRGWGYRNLLPLSKFQEKEFLEKDKLIIEVYINGGEVEDNLALKFDEVTIGRKIWDDDKESRAQKVEERVKNLELKLDAVSFKKSLSDEANEYRAQQVEERVKDLEILDVGFELASLNIKLDDLERKKTDDQRVKNLARMELRLTTMLCDLERKKTYDTSVFDSRIKQIEEHVMGLRFKLESLITKLGEISNEKKKADDADGSLVQQLEESVKNIELMVSHLKVEVDKKKNKSSADDGFLLVD</sequence>
<dbReference type="Pfam" id="PF22486">
    <property type="entry name" value="MATH_2"/>
    <property type="match status" value="1"/>
</dbReference>
<protein>
    <recommendedName>
        <fullName evidence="3">MATH domain-containing protein</fullName>
    </recommendedName>
</protein>
<proteinExistence type="predicted"/>
<accession>A0A8X7P8B8</accession>
<gene>
    <name evidence="4" type="ORF">Bca52824_092987</name>
</gene>
<evidence type="ECO:0000259" key="3">
    <source>
        <dbReference type="PROSITE" id="PS50144"/>
    </source>
</evidence>